<feature type="region of interest" description="Disordered" evidence="1">
    <location>
        <begin position="136"/>
        <end position="167"/>
    </location>
</feature>
<organism evidence="2 3">
    <name type="scientific">Exidia glandulosa HHB12029</name>
    <dbReference type="NCBI Taxonomy" id="1314781"/>
    <lineage>
        <taxon>Eukaryota</taxon>
        <taxon>Fungi</taxon>
        <taxon>Dikarya</taxon>
        <taxon>Basidiomycota</taxon>
        <taxon>Agaricomycotina</taxon>
        <taxon>Agaricomycetes</taxon>
        <taxon>Auriculariales</taxon>
        <taxon>Exidiaceae</taxon>
        <taxon>Exidia</taxon>
    </lineage>
</organism>
<reference evidence="2 3" key="1">
    <citation type="journal article" date="2016" name="Mol. Biol. Evol.">
        <title>Comparative Genomics of Early-Diverging Mushroom-Forming Fungi Provides Insights into the Origins of Lignocellulose Decay Capabilities.</title>
        <authorList>
            <person name="Nagy L.G."/>
            <person name="Riley R."/>
            <person name="Tritt A."/>
            <person name="Adam C."/>
            <person name="Daum C."/>
            <person name="Floudas D."/>
            <person name="Sun H."/>
            <person name="Yadav J.S."/>
            <person name="Pangilinan J."/>
            <person name="Larsson K.H."/>
            <person name="Matsuura K."/>
            <person name="Barry K."/>
            <person name="Labutti K."/>
            <person name="Kuo R."/>
            <person name="Ohm R.A."/>
            <person name="Bhattacharya S.S."/>
            <person name="Shirouzu T."/>
            <person name="Yoshinaga Y."/>
            <person name="Martin F.M."/>
            <person name="Grigoriev I.V."/>
            <person name="Hibbett D.S."/>
        </authorList>
    </citation>
    <scope>NUCLEOTIDE SEQUENCE [LARGE SCALE GENOMIC DNA]</scope>
    <source>
        <strain evidence="2 3">HHB12029</strain>
    </source>
</reference>
<feature type="region of interest" description="Disordered" evidence="1">
    <location>
        <begin position="1"/>
        <end position="28"/>
    </location>
</feature>
<sequence>MNTGAPINNTTYSTGAPATNPAGLTGSVGNSTTTTTYPNTHDHTTRDTLLGAGAGATTGHAVLGGLAGHAVGKHEQHHDQAPITTGHGMNATTGHGMGAAPAGSTTGRTHPSTLDKIEGTIEKAVGSATHNPSMVAQGQAKKAGGTIPATGAPAGAGGAGYGTSTTY</sequence>
<dbReference type="Proteomes" id="UP000077266">
    <property type="component" value="Unassembled WGS sequence"/>
</dbReference>
<feature type="region of interest" description="Disordered" evidence="1">
    <location>
        <begin position="93"/>
        <end position="113"/>
    </location>
</feature>
<accession>A0A165JGS6</accession>
<feature type="compositionally biased region" description="Polar residues" evidence="1">
    <location>
        <begin position="103"/>
        <end position="112"/>
    </location>
</feature>
<dbReference type="InParanoid" id="A0A165JGS6"/>
<dbReference type="AlphaFoldDB" id="A0A165JGS6"/>
<name>A0A165JGS6_EXIGL</name>
<protein>
    <submittedName>
        <fullName evidence="2">Uncharacterized protein</fullName>
    </submittedName>
</protein>
<dbReference type="EMBL" id="KV425966">
    <property type="protein sequence ID" value="KZV94824.1"/>
    <property type="molecule type" value="Genomic_DNA"/>
</dbReference>
<feature type="compositionally biased region" description="Low complexity" evidence="1">
    <location>
        <begin position="140"/>
        <end position="153"/>
    </location>
</feature>
<evidence type="ECO:0000256" key="1">
    <source>
        <dbReference type="SAM" id="MobiDB-lite"/>
    </source>
</evidence>
<evidence type="ECO:0000313" key="3">
    <source>
        <dbReference type="Proteomes" id="UP000077266"/>
    </source>
</evidence>
<keyword evidence="3" id="KW-1185">Reference proteome</keyword>
<gene>
    <name evidence="2" type="ORF">EXIGLDRAFT_766705</name>
</gene>
<feature type="compositionally biased region" description="Polar residues" evidence="1">
    <location>
        <begin position="1"/>
        <end position="17"/>
    </location>
</feature>
<proteinExistence type="predicted"/>
<evidence type="ECO:0000313" key="2">
    <source>
        <dbReference type="EMBL" id="KZV94824.1"/>
    </source>
</evidence>